<name>A0AAD9NWP9_RIDPI</name>
<evidence type="ECO:0000256" key="1">
    <source>
        <dbReference type="ARBA" id="ARBA00022741"/>
    </source>
</evidence>
<comment type="caution">
    <text evidence="6">The sequence shown here is derived from an EMBL/GenBank/DDBJ whole genome shotgun (WGS) entry which is preliminary data.</text>
</comment>
<dbReference type="Proteomes" id="UP001209878">
    <property type="component" value="Unassembled WGS sequence"/>
</dbReference>
<feature type="domain" description="Guanylate cyclase" evidence="5">
    <location>
        <begin position="394"/>
        <end position="471"/>
    </location>
</feature>
<evidence type="ECO:0000256" key="2">
    <source>
        <dbReference type="ARBA" id="ARBA00022840"/>
    </source>
</evidence>
<dbReference type="InterPro" id="IPR029787">
    <property type="entry name" value="Nucleotide_cyclase"/>
</dbReference>
<keyword evidence="2" id="KW-0067">ATP-binding</keyword>
<organism evidence="6 7">
    <name type="scientific">Ridgeia piscesae</name>
    <name type="common">Tubeworm</name>
    <dbReference type="NCBI Taxonomy" id="27915"/>
    <lineage>
        <taxon>Eukaryota</taxon>
        <taxon>Metazoa</taxon>
        <taxon>Spiralia</taxon>
        <taxon>Lophotrochozoa</taxon>
        <taxon>Annelida</taxon>
        <taxon>Polychaeta</taxon>
        <taxon>Sedentaria</taxon>
        <taxon>Canalipalpata</taxon>
        <taxon>Sabellida</taxon>
        <taxon>Siboglinidae</taxon>
        <taxon>Ridgeia</taxon>
    </lineage>
</organism>
<dbReference type="GO" id="GO:0005737">
    <property type="term" value="C:cytoplasm"/>
    <property type="evidence" value="ECO:0007669"/>
    <property type="project" value="TreeGrafter"/>
</dbReference>
<feature type="domain" description="Guanylate cyclase" evidence="5">
    <location>
        <begin position="96"/>
        <end position="216"/>
    </location>
</feature>
<dbReference type="CDD" id="cd07302">
    <property type="entry name" value="CHD"/>
    <property type="match status" value="2"/>
</dbReference>
<keyword evidence="7" id="KW-1185">Reference proteome</keyword>
<reference evidence="6" key="1">
    <citation type="journal article" date="2023" name="Mol. Biol. Evol.">
        <title>Third-Generation Sequencing Reveals the Adaptive Role of the Epigenome in Three Deep-Sea Polychaetes.</title>
        <authorList>
            <person name="Perez M."/>
            <person name="Aroh O."/>
            <person name="Sun Y."/>
            <person name="Lan Y."/>
            <person name="Juniper S.K."/>
            <person name="Young C.R."/>
            <person name="Angers B."/>
            <person name="Qian P.Y."/>
        </authorList>
    </citation>
    <scope>NUCLEOTIDE SEQUENCE</scope>
    <source>
        <strain evidence="6">R07B-5</strain>
    </source>
</reference>
<evidence type="ECO:0000256" key="4">
    <source>
        <dbReference type="SAM" id="MobiDB-lite"/>
    </source>
</evidence>
<keyword evidence="1" id="KW-0547">Nucleotide-binding</keyword>
<accession>A0AAD9NWP9</accession>
<dbReference type="GO" id="GO:0005524">
    <property type="term" value="F:ATP binding"/>
    <property type="evidence" value="ECO:0007669"/>
    <property type="project" value="UniProtKB-KW"/>
</dbReference>
<proteinExistence type="predicted"/>
<dbReference type="Pfam" id="PF00211">
    <property type="entry name" value="Guanylate_cyc"/>
    <property type="match status" value="1"/>
</dbReference>
<dbReference type="InterPro" id="IPR001054">
    <property type="entry name" value="A/G_cyclase"/>
</dbReference>
<dbReference type="SUPFAM" id="SSF52540">
    <property type="entry name" value="P-loop containing nucleoside triphosphate hydrolases"/>
    <property type="match status" value="1"/>
</dbReference>
<dbReference type="FunFam" id="3.30.70.1230:FF:000017">
    <property type="entry name" value="Adenylate cyclase type 10"/>
    <property type="match status" value="1"/>
</dbReference>
<feature type="compositionally biased region" description="Pro residues" evidence="4">
    <location>
        <begin position="1050"/>
        <end position="1059"/>
    </location>
</feature>
<gene>
    <name evidence="6" type="ORF">NP493_293g00006</name>
</gene>
<dbReference type="SUPFAM" id="SSF55073">
    <property type="entry name" value="Nucleotide cyclase"/>
    <property type="match status" value="2"/>
</dbReference>
<dbReference type="GO" id="GO:0035556">
    <property type="term" value="P:intracellular signal transduction"/>
    <property type="evidence" value="ECO:0007669"/>
    <property type="project" value="InterPro"/>
</dbReference>
<dbReference type="PANTHER" id="PTHR16305:SF28">
    <property type="entry name" value="GUANYLATE CYCLASE DOMAIN-CONTAINING PROTEIN"/>
    <property type="match status" value="1"/>
</dbReference>
<feature type="compositionally biased region" description="Basic residues" evidence="4">
    <location>
        <begin position="1173"/>
        <end position="1184"/>
    </location>
</feature>
<dbReference type="Pfam" id="PF13191">
    <property type="entry name" value="AAA_16"/>
    <property type="match status" value="1"/>
</dbReference>
<protein>
    <recommendedName>
        <fullName evidence="5">Guanylate cyclase domain-containing protein</fullName>
    </recommendedName>
</protein>
<feature type="region of interest" description="Disordered" evidence="4">
    <location>
        <begin position="1"/>
        <end position="29"/>
    </location>
</feature>
<evidence type="ECO:0000259" key="5">
    <source>
        <dbReference type="PROSITE" id="PS50125"/>
    </source>
</evidence>
<dbReference type="GO" id="GO:0004016">
    <property type="term" value="F:adenylate cyclase activity"/>
    <property type="evidence" value="ECO:0007669"/>
    <property type="project" value="TreeGrafter"/>
</dbReference>
<sequence length="1713" mass="193633">MPMNVDPPNAATSTRLSPRVEPRETRPRRATQMLKKYEDFVTPSFNMKRIKGRRGSPPPKVTAPKVINQPCTHLPDCVVFADHRKELPSQSSFQGVLMFLDISGFTALCESFSNSKNGTDQLTKTLNGYMAALVGEILYNDGDVLKFAGDAILTLWKVDSFMAMKVTVEHVIRAALKIQEKYGISAGEVNMAFIGNNEFCHYVTLGRAVESVNKAENLCNSGDVVISPSAWCHCSGLPLDCDVLEDNKHMKALEFHDFNIHSKYEFRRTIERSQSIDFLFEDSEDTAVRPIVEGEKTIDKAARLRLAVLENDSFLNQHLRLYVSVQVITKLDEHQPLEYLSEMRQVTIVFINLQLEEVTKYELTRTLQESFKSIYTHVKLKMGNLNKIFMFDKGCTYLAVFGLPGFKHENDCAHALFCAAQMKKELDHVDKVSICSIGVTTGSTFCGVVGHKHRHEYTVIGRKVNMAARLMMYYPGMVTCDNETFHHSKLHRTNFTVLELKQMKGLQNIGTIRAYNENKGGQDAIEALTQQERQHPLIGRKTELQHFMKEFEHFKNQRSSPTGSLVVIKGDGGVGKTRMLDAAIVASSKSDCKVVFGGLGMGDLKTSHSLLKLLLHELLEFGIDTSRQEREQALFEMFQDQFIVDNMSIFNEWLHLELPVPKRLRDMTADESRRLLNDVVGRMINEMVVTYKQIVFAVDDGQNMDSESWDFVPKLWANPGMMFVIVYKCTGGYEEKLAHQILQNATLTIDLPALQSEHMCPLACQVLGVVQIPERLELLLQDKSQGLIFDCVFVDRLLQDKSQGLIFDYVYCYKTRARASFLTVFVDRLLQDKSQGLIFDCVFVDRLLQDKSQGLIFDYVLLQDKSQGVASWCEQLLQSMCQDGTISIEPLQGANFTEQMVLPPETFLPRRASHIALFQMGAGFTGGLGDMKQKEMVALIPEGASLDIQIPTSIRGMIQARIDRMHPTDQVVIKTAAVLGKQFPLEMLYSTVPQNVSHTKIDSSLVRLIKSRIIECEALVAPSRPSSEKSKNAETTQQENNPGAVGGSTPTPPPPPPATPVLASPADKFKMVRFVTSDFQEIAYDMFLENVRIPLHIKAAQFLEHLVHKCNMCGGGNFLDRSPAEIDHRTQSLTMTLPGRTVPTVVEPADDDDDDAWTRKSRAKTPTDDTMSRHTKSGKTKSRRGAANTSNSNADSELPVMGAVDENVDDQSEKSEVHERSSVSDWTAPAALSQTKTIAVPRLPSVPSQRWIDYFIDIRECTCHVVLTDLYPMLIRHWTMTGDTGRTLNVLIDAGAAALYVGENTLALEYLEESNNAVSALKLGQNPFEKDMARMDSYNVNKWEEAKALFNASRIREAMHSFNTALQILGNPQPTGCIDMYRVSIGETIQQWKHQRWPHSTLGMAKESEIMYMIVKSECLGYLFQYHNTHNSKRRAVLTVLQQVNTAELVYVHFHQLIRAYTCMMECCLMMNQKEKGLAFERKAKQRCEEMNSNLILDEINTIIDFNTTALKVRLSWGNLSDAVDYGYIARDLVHRIHNNDMKLLMLPILAAALIQSSRIIDAVEVMQDLEYTVEETNSLIGRAAYFGLCLDFILQTGFQVEDPITVRKLKYEATFLDHPVNFYYLCCGISLWYERKNENQLAKKWFRRAVVVTPSAKTLFTTRAFSMLVECRLIRMSAIIRQQNWQAVATHNKAIDQVRLILRLFKTLVSNP</sequence>
<dbReference type="GO" id="GO:0009190">
    <property type="term" value="P:cyclic nucleotide biosynthetic process"/>
    <property type="evidence" value="ECO:0007669"/>
    <property type="project" value="InterPro"/>
</dbReference>
<dbReference type="InterPro" id="IPR041664">
    <property type="entry name" value="AAA_16"/>
</dbReference>
<feature type="region of interest" description="Disordered" evidence="4">
    <location>
        <begin position="1140"/>
        <end position="1201"/>
    </location>
</feature>
<dbReference type="EMBL" id="JAODUO010000292">
    <property type="protein sequence ID" value="KAK2183863.1"/>
    <property type="molecule type" value="Genomic_DNA"/>
</dbReference>
<dbReference type="PROSITE" id="PS50125">
    <property type="entry name" value="GUANYLATE_CYCLASE_2"/>
    <property type="match status" value="2"/>
</dbReference>
<feature type="compositionally biased region" description="Basic and acidic residues" evidence="4">
    <location>
        <begin position="18"/>
        <end position="27"/>
    </location>
</feature>
<evidence type="ECO:0000256" key="3">
    <source>
        <dbReference type="ARBA" id="ARBA00023239"/>
    </source>
</evidence>
<keyword evidence="3" id="KW-0456">Lyase</keyword>
<evidence type="ECO:0000313" key="7">
    <source>
        <dbReference type="Proteomes" id="UP001209878"/>
    </source>
</evidence>
<dbReference type="PANTHER" id="PTHR16305">
    <property type="entry name" value="TESTICULAR SOLUBLE ADENYLYL CYCLASE"/>
    <property type="match status" value="1"/>
</dbReference>
<evidence type="ECO:0000313" key="6">
    <source>
        <dbReference type="EMBL" id="KAK2183863.1"/>
    </source>
</evidence>
<dbReference type="Gene3D" id="3.30.70.1230">
    <property type="entry name" value="Nucleotide cyclase"/>
    <property type="match status" value="2"/>
</dbReference>
<dbReference type="InterPro" id="IPR027417">
    <property type="entry name" value="P-loop_NTPase"/>
</dbReference>
<feature type="region of interest" description="Disordered" evidence="4">
    <location>
        <begin position="1024"/>
        <end position="1060"/>
    </location>
</feature>